<proteinExistence type="predicted"/>
<evidence type="ECO:0000256" key="1">
    <source>
        <dbReference type="SAM" id="MobiDB-lite"/>
    </source>
</evidence>
<feature type="compositionally biased region" description="Basic and acidic residues" evidence="1">
    <location>
        <begin position="309"/>
        <end position="326"/>
    </location>
</feature>
<accession>A0A813L8Z1</accession>
<evidence type="ECO:0008006" key="4">
    <source>
        <dbReference type="Google" id="ProtNLM"/>
    </source>
</evidence>
<reference evidence="2" key="1">
    <citation type="submission" date="2021-02" db="EMBL/GenBank/DDBJ databases">
        <authorList>
            <person name="Dougan E. K."/>
            <person name="Rhodes N."/>
            <person name="Thang M."/>
            <person name="Chan C."/>
        </authorList>
    </citation>
    <scope>NUCLEOTIDE SEQUENCE</scope>
</reference>
<dbReference type="InterPro" id="IPR023214">
    <property type="entry name" value="HAD_sf"/>
</dbReference>
<feature type="region of interest" description="Disordered" evidence="1">
    <location>
        <begin position="90"/>
        <end position="134"/>
    </location>
</feature>
<name>A0A813L8Z1_POLGL</name>
<gene>
    <name evidence="2" type="ORF">PGLA2088_LOCUS42228</name>
</gene>
<dbReference type="InterPro" id="IPR010036">
    <property type="entry name" value="MDP_1_eu_arc"/>
</dbReference>
<dbReference type="Gene3D" id="3.40.50.1000">
    <property type="entry name" value="HAD superfamily/HAD-like"/>
    <property type="match status" value="1"/>
</dbReference>
<protein>
    <recommendedName>
        <fullName evidence="4">Magnesium-dependent phosphatase 1</fullName>
    </recommendedName>
</protein>
<dbReference type="PANTHER" id="PTHR17901">
    <property type="entry name" value="MAGNESIUM-DEPENDENT PHOSPHATASE 1 MDP1"/>
    <property type="match status" value="1"/>
</dbReference>
<evidence type="ECO:0000313" key="2">
    <source>
        <dbReference type="EMBL" id="CAE8721953.1"/>
    </source>
</evidence>
<evidence type="ECO:0000313" key="3">
    <source>
        <dbReference type="Proteomes" id="UP000626109"/>
    </source>
</evidence>
<dbReference type="AlphaFoldDB" id="A0A813L8Z1"/>
<dbReference type="InterPro" id="IPR036412">
    <property type="entry name" value="HAD-like_sf"/>
</dbReference>
<sequence length="508" mass="55102">MSVSVAYGLPFGTTVGFRPLSSHCWASASEHRADFLWISSTFGGLRATSGPSCRRAPELTRAIPAAVAAMATAISVSGATRRRWSTRAAVAQNAAPEGWVPPSSRRPLQGGGPQSQQALQTESAPTPPPASPTSVELPCFSMCDPYASLLLHGVKTVETRNHPMLQGVTGFCLLHVGHKIMDENAAAEFLWRTGLADESNLDRITHPPVGLSARGQVLGVMELEETRQYTDAERRLESSQKKVASETVGKFATPVRRTWWLQQPLRERGQPGVWRASLPLELAPPDLRAILEQKAGAAQALVSQAKPEGGAEKRGNPEPQNDRADNCADLPKLVVFDLDGVCWSPEMYQTKGGPPYRQLAGGDVAMNSAGEEIRLFGAVRRIWALLHSQEARAHGIRVAVASSSRRNKAVPLLATLEVCPRVRMSDVIDQELFEMYYCKGEGKRPHLQSLLSKTKLPPSEVLFVDDNIDNIRSVAGLGVVAVHLPQGLSEATWAAALTSYRSKRPARP</sequence>
<dbReference type="InterPro" id="IPR015947">
    <property type="entry name" value="PUA-like_sf"/>
</dbReference>
<dbReference type="EMBL" id="CAJNNW010034207">
    <property type="protein sequence ID" value="CAE8721953.1"/>
    <property type="molecule type" value="Genomic_DNA"/>
</dbReference>
<dbReference type="GO" id="GO:0003993">
    <property type="term" value="F:acid phosphatase activity"/>
    <property type="evidence" value="ECO:0007669"/>
    <property type="project" value="TreeGrafter"/>
</dbReference>
<organism evidence="2 3">
    <name type="scientific">Polarella glacialis</name>
    <name type="common">Dinoflagellate</name>
    <dbReference type="NCBI Taxonomy" id="89957"/>
    <lineage>
        <taxon>Eukaryota</taxon>
        <taxon>Sar</taxon>
        <taxon>Alveolata</taxon>
        <taxon>Dinophyceae</taxon>
        <taxon>Suessiales</taxon>
        <taxon>Suessiaceae</taxon>
        <taxon>Polarella</taxon>
    </lineage>
</organism>
<dbReference type="Proteomes" id="UP000626109">
    <property type="component" value="Unassembled WGS sequence"/>
</dbReference>
<dbReference type="Pfam" id="PF12689">
    <property type="entry name" value="Acid_PPase"/>
    <property type="match status" value="1"/>
</dbReference>
<dbReference type="NCBIfam" id="TIGR01685">
    <property type="entry name" value="MDP-1"/>
    <property type="match status" value="1"/>
</dbReference>
<feature type="region of interest" description="Disordered" evidence="1">
    <location>
        <begin position="300"/>
        <end position="326"/>
    </location>
</feature>
<dbReference type="SUPFAM" id="SSF88697">
    <property type="entry name" value="PUA domain-like"/>
    <property type="match status" value="1"/>
</dbReference>
<comment type="caution">
    <text evidence="2">The sequence shown here is derived from an EMBL/GenBank/DDBJ whole genome shotgun (WGS) entry which is preliminary data.</text>
</comment>
<dbReference type="SUPFAM" id="SSF56784">
    <property type="entry name" value="HAD-like"/>
    <property type="match status" value="1"/>
</dbReference>
<dbReference type="PANTHER" id="PTHR17901:SF14">
    <property type="entry name" value="MAGNESIUM-DEPENDENT PHOSPHATASE 1"/>
    <property type="match status" value="1"/>
</dbReference>